<evidence type="ECO:0000313" key="2">
    <source>
        <dbReference type="EMBL" id="AXY77099.1"/>
    </source>
</evidence>
<evidence type="ECO:0000259" key="1">
    <source>
        <dbReference type="Pfam" id="PF00535"/>
    </source>
</evidence>
<dbReference type="InterPro" id="IPR029044">
    <property type="entry name" value="Nucleotide-diphossugar_trans"/>
</dbReference>
<protein>
    <submittedName>
        <fullName evidence="2">Glycosyltransferase family 2 protein</fullName>
    </submittedName>
</protein>
<reference evidence="2 3" key="1">
    <citation type="submission" date="2018-09" db="EMBL/GenBank/DDBJ databases">
        <title>Genome sequencing of strain 6GH32-13.</title>
        <authorList>
            <person name="Weon H.-Y."/>
            <person name="Heo J."/>
            <person name="Kwon S.-W."/>
        </authorList>
    </citation>
    <scope>NUCLEOTIDE SEQUENCE [LARGE SCALE GENOMIC DNA]</scope>
    <source>
        <strain evidence="2 3">5GH32-13</strain>
    </source>
</reference>
<dbReference type="GO" id="GO:0016758">
    <property type="term" value="F:hexosyltransferase activity"/>
    <property type="evidence" value="ECO:0007669"/>
    <property type="project" value="UniProtKB-ARBA"/>
</dbReference>
<dbReference type="EMBL" id="CP032157">
    <property type="protein sequence ID" value="AXY77099.1"/>
    <property type="molecule type" value="Genomic_DNA"/>
</dbReference>
<organism evidence="2 3">
    <name type="scientific">Paraflavitalea soli</name>
    <dbReference type="NCBI Taxonomy" id="2315862"/>
    <lineage>
        <taxon>Bacteria</taxon>
        <taxon>Pseudomonadati</taxon>
        <taxon>Bacteroidota</taxon>
        <taxon>Chitinophagia</taxon>
        <taxon>Chitinophagales</taxon>
        <taxon>Chitinophagaceae</taxon>
        <taxon>Paraflavitalea</taxon>
    </lineage>
</organism>
<dbReference type="OrthoDB" id="9815829at2"/>
<dbReference type="Pfam" id="PF00535">
    <property type="entry name" value="Glycos_transf_2"/>
    <property type="match status" value="1"/>
</dbReference>
<dbReference type="CDD" id="cd00761">
    <property type="entry name" value="Glyco_tranf_GTA_type"/>
    <property type="match status" value="1"/>
</dbReference>
<dbReference type="SUPFAM" id="SSF53448">
    <property type="entry name" value="Nucleotide-diphospho-sugar transferases"/>
    <property type="match status" value="1"/>
</dbReference>
<gene>
    <name evidence="2" type="ORF">D3H65_25345</name>
</gene>
<dbReference type="PANTHER" id="PTHR22916">
    <property type="entry name" value="GLYCOSYLTRANSFERASE"/>
    <property type="match status" value="1"/>
</dbReference>
<dbReference type="KEGG" id="pseg:D3H65_25345"/>
<keyword evidence="3" id="KW-1185">Reference proteome</keyword>
<accession>A0A3B7MV35</accession>
<evidence type="ECO:0000313" key="3">
    <source>
        <dbReference type="Proteomes" id="UP000263900"/>
    </source>
</evidence>
<feature type="domain" description="Glycosyltransferase 2-like" evidence="1">
    <location>
        <begin position="8"/>
        <end position="167"/>
    </location>
</feature>
<dbReference type="Proteomes" id="UP000263900">
    <property type="component" value="Chromosome"/>
</dbReference>
<dbReference type="RefSeq" id="WP_119052975.1">
    <property type="nucleotide sequence ID" value="NZ_CP032157.1"/>
</dbReference>
<name>A0A3B7MV35_9BACT</name>
<sequence>MQPQPLVSVLMTMYNREKYVAEAIESVLASSWKDLELIIVDDTSTDRSVSIAQSYAEKDNRIRLYVNERNLGDYNNRNKAAGYAKGKYLKYLDSDDTIYPWGLEAMVWCMEKEPAAGFGLMSYSASGTKPFPLLLSPADAYRAFFFKGALITMGPAGAIFKREAFEAVQGFSGKPYVGDSEMWLKMSRRFPLIQMPPELIWWRQHEGQQISEGHKNNYYAINQFKIYKEAILHPDCPLSKDECEMALRNLKNLRAREIIFRKLFKVRWKQAFMLLRESDMNAVDLIKGARRNQYPNGI</sequence>
<dbReference type="AlphaFoldDB" id="A0A3B7MV35"/>
<dbReference type="InterPro" id="IPR001173">
    <property type="entry name" value="Glyco_trans_2-like"/>
</dbReference>
<dbReference type="Gene3D" id="3.90.550.10">
    <property type="entry name" value="Spore Coat Polysaccharide Biosynthesis Protein SpsA, Chain A"/>
    <property type="match status" value="1"/>
</dbReference>
<keyword evidence="2" id="KW-0808">Transferase</keyword>
<proteinExistence type="predicted"/>